<dbReference type="InterPro" id="IPR038718">
    <property type="entry name" value="SNF2-like_sf"/>
</dbReference>
<evidence type="ECO:0000259" key="9">
    <source>
        <dbReference type="PROSITE" id="PS51192"/>
    </source>
</evidence>
<keyword evidence="7" id="KW-0175">Coiled coil</keyword>
<evidence type="ECO:0000313" key="11">
    <source>
        <dbReference type="EMBL" id="KAK6916605.1"/>
    </source>
</evidence>
<dbReference type="GO" id="GO:0005524">
    <property type="term" value="F:ATP binding"/>
    <property type="evidence" value="ECO:0007669"/>
    <property type="project" value="UniProtKB-KW"/>
</dbReference>
<name>A0AAN8YY72_9MAGN</name>
<dbReference type="GO" id="GO:0080188">
    <property type="term" value="P:gene silencing by siRNA-directed DNA methylation"/>
    <property type="evidence" value="ECO:0007669"/>
    <property type="project" value="InterPro"/>
</dbReference>
<feature type="domain" description="Helicase C-terminal" evidence="10">
    <location>
        <begin position="1060"/>
        <end position="1246"/>
    </location>
</feature>
<protein>
    <submittedName>
        <fullName evidence="11">SNF2, N-terminal</fullName>
    </submittedName>
</protein>
<evidence type="ECO:0000256" key="6">
    <source>
        <dbReference type="ARBA" id="ARBA00023242"/>
    </source>
</evidence>
<dbReference type="PANTHER" id="PTHR45821:SF1">
    <property type="entry name" value="ATP-DEPENDENT HELICASE FAMILY PROTEIN-RELATED"/>
    <property type="match status" value="1"/>
</dbReference>
<dbReference type="Pfam" id="PF00176">
    <property type="entry name" value="SNF2-rel_dom"/>
    <property type="match status" value="1"/>
</dbReference>
<evidence type="ECO:0000256" key="5">
    <source>
        <dbReference type="ARBA" id="ARBA00022840"/>
    </source>
</evidence>
<feature type="region of interest" description="Disordered" evidence="8">
    <location>
        <begin position="217"/>
        <end position="271"/>
    </location>
</feature>
<reference evidence="11 12" key="1">
    <citation type="submission" date="2023-12" db="EMBL/GenBank/DDBJ databases">
        <title>A high-quality genome assembly for Dillenia turbinata (Dilleniales).</title>
        <authorList>
            <person name="Chanderbali A."/>
        </authorList>
    </citation>
    <scope>NUCLEOTIDE SEQUENCE [LARGE SCALE GENOMIC DNA]</scope>
    <source>
        <strain evidence="11">LSX21</strain>
        <tissue evidence="11">Leaf</tissue>
    </source>
</reference>
<dbReference type="GO" id="GO:0005634">
    <property type="term" value="C:nucleus"/>
    <property type="evidence" value="ECO:0007669"/>
    <property type="project" value="UniProtKB-SubCell"/>
</dbReference>
<keyword evidence="5" id="KW-0067">ATP-binding</keyword>
<dbReference type="CDD" id="cd18793">
    <property type="entry name" value="SF2_C_SNF"/>
    <property type="match status" value="1"/>
</dbReference>
<gene>
    <name evidence="11" type="ORF">RJ641_019466</name>
</gene>
<dbReference type="SMART" id="SM00487">
    <property type="entry name" value="DEXDc"/>
    <property type="match status" value="1"/>
</dbReference>
<evidence type="ECO:0000256" key="8">
    <source>
        <dbReference type="SAM" id="MobiDB-lite"/>
    </source>
</evidence>
<evidence type="ECO:0000256" key="4">
    <source>
        <dbReference type="ARBA" id="ARBA00022806"/>
    </source>
</evidence>
<feature type="region of interest" description="Disordered" evidence="8">
    <location>
        <begin position="329"/>
        <end position="348"/>
    </location>
</feature>
<dbReference type="EMBL" id="JBAMMX010000024">
    <property type="protein sequence ID" value="KAK6916605.1"/>
    <property type="molecule type" value="Genomic_DNA"/>
</dbReference>
<feature type="non-terminal residue" evidence="11">
    <location>
        <position position="1294"/>
    </location>
</feature>
<dbReference type="InterPro" id="IPR027417">
    <property type="entry name" value="P-loop_NTPase"/>
</dbReference>
<dbReference type="SMART" id="SM00490">
    <property type="entry name" value="HELICc"/>
    <property type="match status" value="1"/>
</dbReference>
<evidence type="ECO:0000259" key="10">
    <source>
        <dbReference type="PROSITE" id="PS51194"/>
    </source>
</evidence>
<keyword evidence="3" id="KW-0378">Hydrolase</keyword>
<dbReference type="InterPro" id="IPR049730">
    <property type="entry name" value="SNF2/RAD54-like_C"/>
</dbReference>
<sequence length="1294" mass="145418">MYSQIDPAMSIQPLLLLIGQDPAGAVVDITEDPTVGNLKRSITLSDQGIHNSIMDMNSNMGIPSPLHDAELTEASSCSLPNAVIQDPVKNLLAGYPVGNKHLETEEELEEMKADLLEIKSRVLNLSAKLSKARKAKEEAEIAKAEAKKEAMALQAKLSEIEVAMKDLRAQVEEFKVTPEFRKTLVNAAPGWYKKDCISCKQMVPKLVPELDLINRREDLAETSRPGDEERLSTMGPESMHVEETASCPSADEATPEKYSRDNKMTRLSVSGRDCNDMPSIVGANYPEAAKKEQTRMHQDIVILDDDSDLNDRLEQLNSVQTEAIKDSSKEAATTTCHDLNGVSDDPIKTDETVPLAGVVSDVKDGAEWNLSSQHQQNSLDHDLIGTAKTMHNDLIGIDEPVPLPGVISEDKDGAGCKLSSQHQQNFLKDHDPIRAAKTMHHGLIGVSSDPVKIVEAVPLPGLISEDEDGAGWKLSSQQQQNSLKDPADKPLTDNIPLSLMLMLIQGPGATCVLVLSNERLKKPYLTWDLGVTLILLWYFYMSASLMLLLSSFPNCWDDHIQVSHSLEEKAPEKDGETQDSKVKMRNKGLYVGVKEDMTTENDNDQRHSDDFDLADIWNEMTFGLACSKDANMNPSLDENKREIEDDCDHQFVLKEDIGDVCRESSDLTHHQELVDPMTGSAQASRNRRTYWSVVEEKNNREVAKALGLGFNKSANDFGETEIFAHPRLRRLMKQHQVEGFNFLQSNLMADNPGGCILAHAPGSGKTFMMLCFLQSFLAKYPSAKPLVVLPKGILGTWKKEFQKWQVEDFPLYDFYSAKAERRSQQLDVLKNWVEDKSILFLGYKQFSAIVMDQGNDPTTKECRTILLEVPSILILDEGHASRNEDTNIFWSLGLVKTPRKVVLSGTIFQNHVREVFNVLNLVRPKFSKLDRTLQVVKRIMSRTHISGARKLSKLGAETAFYDLVEETLQSDDLKRKVAVIRDLREMTSKVLHYYKGDFLEDLPGLVDFTVFLNPSASQRCEIEGLRKLEQQLTKSSVRSAVYVHPHLKCLEDNKAVSDDDLDAILDKLVIQDGVKMKFFLRMIELCEAAGEKLLVFSQFLLPLRFLERLVVKVRGWSLGKETFMFTGKLSNDHRELSMEQFNNSPDAKIFFGSIKACGEGISLVGASRILILDVPLNPSITRQAIGRAFRPGQQKKVYAYRLIAADSPEEEEHNICHRKDLISKMWFEWQEHRSHKEFQVECVDVNECGDDCLESSKSELGQDVKALYRRDVQTLYKRFAEGDANSSFRFLTSH</sequence>
<dbReference type="InterPro" id="IPR001650">
    <property type="entry name" value="Helicase_C-like"/>
</dbReference>
<dbReference type="Proteomes" id="UP001370490">
    <property type="component" value="Unassembled WGS sequence"/>
</dbReference>
<evidence type="ECO:0000256" key="1">
    <source>
        <dbReference type="ARBA" id="ARBA00004123"/>
    </source>
</evidence>
<dbReference type="Gene3D" id="3.40.50.300">
    <property type="entry name" value="P-loop containing nucleotide triphosphate hydrolases"/>
    <property type="match status" value="1"/>
</dbReference>
<accession>A0AAN8YY72</accession>
<evidence type="ECO:0000256" key="3">
    <source>
        <dbReference type="ARBA" id="ARBA00022801"/>
    </source>
</evidence>
<evidence type="ECO:0000313" key="12">
    <source>
        <dbReference type="Proteomes" id="UP001370490"/>
    </source>
</evidence>
<comment type="subcellular location">
    <subcellularLocation>
        <location evidence="1">Nucleus</location>
    </subcellularLocation>
</comment>
<dbReference type="PROSITE" id="PS51194">
    <property type="entry name" value="HELICASE_CTER"/>
    <property type="match status" value="1"/>
</dbReference>
<dbReference type="InterPro" id="IPR044567">
    <property type="entry name" value="CLSY/DRD1"/>
</dbReference>
<comment type="caution">
    <text evidence="11">The sequence shown here is derived from an EMBL/GenBank/DDBJ whole genome shotgun (WGS) entry which is preliminary data.</text>
</comment>
<dbReference type="Pfam" id="PF00271">
    <property type="entry name" value="Helicase_C"/>
    <property type="match status" value="1"/>
</dbReference>
<feature type="coiled-coil region" evidence="7">
    <location>
        <begin position="101"/>
        <end position="177"/>
    </location>
</feature>
<keyword evidence="4" id="KW-0347">Helicase</keyword>
<proteinExistence type="predicted"/>
<organism evidence="11 12">
    <name type="scientific">Dillenia turbinata</name>
    <dbReference type="NCBI Taxonomy" id="194707"/>
    <lineage>
        <taxon>Eukaryota</taxon>
        <taxon>Viridiplantae</taxon>
        <taxon>Streptophyta</taxon>
        <taxon>Embryophyta</taxon>
        <taxon>Tracheophyta</taxon>
        <taxon>Spermatophyta</taxon>
        <taxon>Magnoliopsida</taxon>
        <taxon>eudicotyledons</taxon>
        <taxon>Gunneridae</taxon>
        <taxon>Pentapetalae</taxon>
        <taxon>Dilleniales</taxon>
        <taxon>Dilleniaceae</taxon>
        <taxon>Dillenia</taxon>
    </lineage>
</organism>
<keyword evidence="6" id="KW-0539">Nucleus</keyword>
<dbReference type="SUPFAM" id="SSF52540">
    <property type="entry name" value="P-loop containing nucleoside triphosphate hydrolases"/>
    <property type="match status" value="2"/>
</dbReference>
<evidence type="ECO:0000256" key="7">
    <source>
        <dbReference type="SAM" id="Coils"/>
    </source>
</evidence>
<evidence type="ECO:0000256" key="2">
    <source>
        <dbReference type="ARBA" id="ARBA00022741"/>
    </source>
</evidence>
<feature type="compositionally biased region" description="Basic and acidic residues" evidence="8">
    <location>
        <begin position="217"/>
        <end position="231"/>
    </location>
</feature>
<keyword evidence="2" id="KW-0547">Nucleotide-binding</keyword>
<feature type="domain" description="Helicase ATP-binding" evidence="9">
    <location>
        <begin position="746"/>
        <end position="925"/>
    </location>
</feature>
<feature type="compositionally biased region" description="Basic and acidic residues" evidence="8">
    <location>
        <begin position="254"/>
        <end position="264"/>
    </location>
</feature>
<dbReference type="PANTHER" id="PTHR45821">
    <property type="entry name" value="SNF2 DOMAIN-CONTAINING PROTEIN CLASSY 2-RELATED"/>
    <property type="match status" value="1"/>
</dbReference>
<dbReference type="GO" id="GO:0016787">
    <property type="term" value="F:hydrolase activity"/>
    <property type="evidence" value="ECO:0007669"/>
    <property type="project" value="UniProtKB-KW"/>
</dbReference>
<dbReference type="Gene3D" id="3.40.50.10810">
    <property type="entry name" value="Tandem AAA-ATPase domain"/>
    <property type="match status" value="1"/>
</dbReference>
<keyword evidence="12" id="KW-1185">Reference proteome</keyword>
<dbReference type="InterPro" id="IPR000330">
    <property type="entry name" value="SNF2_N"/>
</dbReference>
<dbReference type="PROSITE" id="PS51192">
    <property type="entry name" value="HELICASE_ATP_BIND_1"/>
    <property type="match status" value="1"/>
</dbReference>
<dbReference type="InterPro" id="IPR014001">
    <property type="entry name" value="Helicase_ATP-bd"/>
</dbReference>
<dbReference type="GO" id="GO:0004386">
    <property type="term" value="F:helicase activity"/>
    <property type="evidence" value="ECO:0007669"/>
    <property type="project" value="UniProtKB-KW"/>
</dbReference>